<dbReference type="GO" id="GO:0016787">
    <property type="term" value="F:hydrolase activity"/>
    <property type="evidence" value="ECO:0007669"/>
    <property type="project" value="UniProtKB-KW"/>
</dbReference>
<feature type="domain" description="Serine aminopeptidase S33" evidence="2">
    <location>
        <begin position="48"/>
        <end position="189"/>
    </location>
</feature>
<dbReference type="SUPFAM" id="SSF53474">
    <property type="entry name" value="alpha/beta-Hydrolases"/>
    <property type="match status" value="1"/>
</dbReference>
<keyword evidence="3" id="KW-0378">Hydrolase</keyword>
<proteinExistence type="predicted"/>
<gene>
    <name evidence="3" type="ORF">L0668_07895</name>
</gene>
<keyword evidence="4" id="KW-1185">Reference proteome</keyword>
<keyword evidence="1" id="KW-0732">Signal</keyword>
<dbReference type="EMBL" id="JAKGAS010000003">
    <property type="protein sequence ID" value="MCF2948024.1"/>
    <property type="molecule type" value="Genomic_DNA"/>
</dbReference>
<dbReference type="Pfam" id="PF12146">
    <property type="entry name" value="Hydrolase_4"/>
    <property type="match status" value="1"/>
</dbReference>
<evidence type="ECO:0000256" key="1">
    <source>
        <dbReference type="SAM" id="SignalP"/>
    </source>
</evidence>
<organism evidence="3 4">
    <name type="scientific">Paraglaciecola algarum</name>
    <dbReference type="NCBI Taxonomy" id="3050085"/>
    <lineage>
        <taxon>Bacteria</taxon>
        <taxon>Pseudomonadati</taxon>
        <taxon>Pseudomonadota</taxon>
        <taxon>Gammaproteobacteria</taxon>
        <taxon>Alteromonadales</taxon>
        <taxon>Alteromonadaceae</taxon>
        <taxon>Paraglaciecola</taxon>
    </lineage>
</organism>
<dbReference type="PANTHER" id="PTHR22946">
    <property type="entry name" value="DIENELACTONE HYDROLASE DOMAIN-CONTAINING PROTEIN-RELATED"/>
    <property type="match status" value="1"/>
</dbReference>
<comment type="caution">
    <text evidence="3">The sequence shown here is derived from an EMBL/GenBank/DDBJ whole genome shotgun (WGS) entry which is preliminary data.</text>
</comment>
<dbReference type="RefSeq" id="WP_235311581.1">
    <property type="nucleotide sequence ID" value="NZ_JAKGAS010000003.1"/>
</dbReference>
<evidence type="ECO:0000313" key="4">
    <source>
        <dbReference type="Proteomes" id="UP001521137"/>
    </source>
</evidence>
<evidence type="ECO:0000313" key="3">
    <source>
        <dbReference type="EMBL" id="MCF2948024.1"/>
    </source>
</evidence>
<dbReference type="InterPro" id="IPR029058">
    <property type="entry name" value="AB_hydrolase_fold"/>
</dbReference>
<feature type="signal peptide" evidence="1">
    <location>
        <begin position="1"/>
        <end position="22"/>
    </location>
</feature>
<sequence length="288" mass="31444">MPKLLSRAVISILLFVANVAVANEYRINIDNDLVAIHNKADSKKSTQTPKAAVLLIHGWASQMNEVGDMYLQLAARLAAKDYASLRINIRGESEGEKNNFKMTSTFASRVADAQAGLNFLLEQYPNTPIAVVGFSLGGATALALTGSNPDKISSVVLWSSAGNPANMLDTMPTEVVQKVMKTGQAILQQWVDLTITRKHLQGMQGHDIFSPLAEYTGALLSIRGSDDYVPVQEPKIFASANASPEESVLISGADHIYHSLSADKQYVERVLTHTIRWFNDTLNEKNCL</sequence>
<dbReference type="Proteomes" id="UP001521137">
    <property type="component" value="Unassembled WGS sequence"/>
</dbReference>
<dbReference type="InterPro" id="IPR050261">
    <property type="entry name" value="FrsA_esterase"/>
</dbReference>
<protein>
    <submittedName>
        <fullName evidence="3">Alpha/beta fold hydrolase</fullName>
    </submittedName>
</protein>
<feature type="chain" id="PRO_5046780096" evidence="1">
    <location>
        <begin position="23"/>
        <end position="288"/>
    </location>
</feature>
<dbReference type="InterPro" id="IPR022742">
    <property type="entry name" value="Hydrolase_4"/>
</dbReference>
<evidence type="ECO:0000259" key="2">
    <source>
        <dbReference type="Pfam" id="PF12146"/>
    </source>
</evidence>
<dbReference type="Gene3D" id="3.40.50.1820">
    <property type="entry name" value="alpha/beta hydrolase"/>
    <property type="match status" value="1"/>
</dbReference>
<reference evidence="3 4" key="1">
    <citation type="submission" date="2022-01" db="EMBL/GenBank/DDBJ databases">
        <title>Paraglaciecola sp. G1-23.</title>
        <authorList>
            <person name="Jin M.S."/>
            <person name="Han D.M."/>
            <person name="Kim H.M."/>
            <person name="Jeon C.O."/>
        </authorList>
    </citation>
    <scope>NUCLEOTIDE SEQUENCE [LARGE SCALE GENOMIC DNA]</scope>
    <source>
        <strain evidence="3 4">G1-23</strain>
    </source>
</reference>
<name>A0ABS9D886_9ALTE</name>
<accession>A0ABS9D886</accession>